<feature type="transmembrane region" description="Helical" evidence="1">
    <location>
        <begin position="107"/>
        <end position="125"/>
    </location>
</feature>
<evidence type="ECO:0000313" key="3">
    <source>
        <dbReference type="Proteomes" id="UP000474957"/>
    </source>
</evidence>
<dbReference type="Proteomes" id="UP000474957">
    <property type="component" value="Unassembled WGS sequence"/>
</dbReference>
<keyword evidence="1" id="KW-0472">Membrane</keyword>
<feature type="transmembrane region" description="Helical" evidence="1">
    <location>
        <begin position="12"/>
        <end position="32"/>
    </location>
</feature>
<protein>
    <recommendedName>
        <fullName evidence="4">Glycosyltransferase RgtA/B/C/D-like domain-containing protein</fullName>
    </recommendedName>
</protein>
<feature type="transmembrane region" description="Helical" evidence="1">
    <location>
        <begin position="348"/>
        <end position="365"/>
    </location>
</feature>
<evidence type="ECO:0008006" key="4">
    <source>
        <dbReference type="Google" id="ProtNLM"/>
    </source>
</evidence>
<feature type="transmembrane region" description="Helical" evidence="1">
    <location>
        <begin position="377"/>
        <end position="397"/>
    </location>
</feature>
<reference evidence="2 3" key="1">
    <citation type="submission" date="2019-10" db="EMBL/GenBank/DDBJ databases">
        <title>Cognatihalovulum marinum gen. nov. sp. nov., a new member of the family Rhodobacteraceae isolated from deep seawater of the Northwest Indian Ocean.</title>
        <authorList>
            <person name="Ruan C."/>
            <person name="Wang J."/>
            <person name="Zheng X."/>
            <person name="Song L."/>
            <person name="Zhu Y."/>
            <person name="Huang Y."/>
            <person name="Lu Z."/>
            <person name="Du W."/>
            <person name="Huang L."/>
            <person name="Dai X."/>
        </authorList>
    </citation>
    <scope>NUCLEOTIDE SEQUENCE [LARGE SCALE GENOMIC DNA]</scope>
    <source>
        <strain evidence="2 3">2CG4</strain>
    </source>
</reference>
<dbReference type="AlphaFoldDB" id="A0A6L5Z4H2"/>
<comment type="caution">
    <text evidence="2">The sequence shown here is derived from an EMBL/GenBank/DDBJ whole genome shotgun (WGS) entry which is preliminary data.</text>
</comment>
<keyword evidence="1" id="KW-0812">Transmembrane</keyword>
<feature type="transmembrane region" description="Helical" evidence="1">
    <location>
        <begin position="434"/>
        <end position="454"/>
    </location>
</feature>
<feature type="transmembrane region" description="Helical" evidence="1">
    <location>
        <begin position="201"/>
        <end position="230"/>
    </location>
</feature>
<gene>
    <name evidence="2" type="ORF">GE300_17890</name>
</gene>
<name>A0A6L5Z4H2_9RHOB</name>
<evidence type="ECO:0000256" key="1">
    <source>
        <dbReference type="SAM" id="Phobius"/>
    </source>
</evidence>
<feature type="transmembrane region" description="Helical" evidence="1">
    <location>
        <begin position="175"/>
        <end position="195"/>
    </location>
</feature>
<organism evidence="2 3">
    <name type="scientific">Halovulum marinum</name>
    <dbReference type="NCBI Taxonomy" id="2662447"/>
    <lineage>
        <taxon>Bacteria</taxon>
        <taxon>Pseudomonadati</taxon>
        <taxon>Pseudomonadota</taxon>
        <taxon>Alphaproteobacteria</taxon>
        <taxon>Rhodobacterales</taxon>
        <taxon>Paracoccaceae</taxon>
        <taxon>Halovulum</taxon>
    </lineage>
</organism>
<evidence type="ECO:0000313" key="2">
    <source>
        <dbReference type="EMBL" id="MSU91453.1"/>
    </source>
</evidence>
<keyword evidence="3" id="KW-1185">Reference proteome</keyword>
<proteinExistence type="predicted"/>
<dbReference type="RefSeq" id="WP_154448616.1">
    <property type="nucleotide sequence ID" value="NZ_WIND01000019.1"/>
</dbReference>
<feature type="transmembrane region" description="Helical" evidence="1">
    <location>
        <begin position="145"/>
        <end position="163"/>
    </location>
</feature>
<feature type="transmembrane region" description="Helical" evidence="1">
    <location>
        <begin position="242"/>
        <end position="262"/>
    </location>
</feature>
<accession>A0A6L5Z4H2</accession>
<sequence length="489" mass="52219">MIGAEPASARPATDRLALAAPAAFGVLLYAALMTNGFSAGPERDFGTFVYNHYFLSVLDGRLDLPARIIGMEGLYAADGRAYTVHGLAPLLARALAWPFVDLRQTSVAAASILGFTALGSALYHLTFARIVLRFGPAEAQARRTALLLVGLAAWLSTPAVILASNNSFYHEQYALAFFFGAAWLAGAAQVVVFGAPAARVVLVLALFAGLMVHARPHVALGLYAGTLAFLARDLLDRRGRAVPAAAASLLVLFGFGALYLAVNHLRSGSMTGLGSLAWGFLHFGEYTAETPRVALQDGKTGWQPGRIPGNLLLYLVDLPRGLGGEALGWLHRWMTRPFGFVAIETPRLGLLFSAAPWAFVIFAGLRARPLGLRMGWVPLLACSVGPVFLLSFSMVALRYRVEMWPPIAALALLALPRLMCSLTDAAALHRFRRTAVLTLALSAGSLTLALPYSIPGWDAFGDWSRAECAERFAGKGFAAPDIARICADP</sequence>
<keyword evidence="1" id="KW-1133">Transmembrane helix</keyword>
<dbReference type="EMBL" id="WIND01000019">
    <property type="protein sequence ID" value="MSU91453.1"/>
    <property type="molecule type" value="Genomic_DNA"/>
</dbReference>